<reference evidence="2 3" key="1">
    <citation type="submission" date="2018-06" db="EMBL/GenBank/DDBJ databases">
        <authorList>
            <consortium name="Pathogen Informatics"/>
            <person name="Doyle S."/>
        </authorList>
    </citation>
    <scope>NUCLEOTIDE SEQUENCE [LARGE SCALE GENOMIC DNA]</scope>
    <source>
        <strain evidence="2 3">NCTC10638</strain>
    </source>
</reference>
<evidence type="ECO:0000313" key="2">
    <source>
        <dbReference type="EMBL" id="STY61341.1"/>
    </source>
</evidence>
<name>A0A378MYQ7_MANHA</name>
<dbReference type="Proteomes" id="UP000254802">
    <property type="component" value="Unassembled WGS sequence"/>
</dbReference>
<evidence type="ECO:0000313" key="3">
    <source>
        <dbReference type="Proteomes" id="UP000254802"/>
    </source>
</evidence>
<gene>
    <name evidence="2" type="ORF">NCTC10638_02553</name>
</gene>
<evidence type="ECO:0000256" key="1">
    <source>
        <dbReference type="SAM" id="SignalP"/>
    </source>
</evidence>
<proteinExistence type="predicted"/>
<dbReference type="EMBL" id="UGPN01000002">
    <property type="protein sequence ID" value="STY61341.1"/>
    <property type="molecule type" value="Genomic_DNA"/>
</dbReference>
<keyword evidence="1" id="KW-0732">Signal</keyword>
<accession>A0A378MYQ7</accession>
<protein>
    <submittedName>
        <fullName evidence="2">Uncharacterized protein</fullName>
    </submittedName>
</protein>
<dbReference type="AlphaFoldDB" id="A0A378MYQ7"/>
<feature type="chain" id="PRO_5016962263" evidence="1">
    <location>
        <begin position="24"/>
        <end position="37"/>
    </location>
</feature>
<organism evidence="2 3">
    <name type="scientific">Mannheimia haemolytica</name>
    <name type="common">Pasteurella haemolytica</name>
    <dbReference type="NCBI Taxonomy" id="75985"/>
    <lineage>
        <taxon>Bacteria</taxon>
        <taxon>Pseudomonadati</taxon>
        <taxon>Pseudomonadota</taxon>
        <taxon>Gammaproteobacteria</taxon>
        <taxon>Pasteurellales</taxon>
        <taxon>Pasteurellaceae</taxon>
        <taxon>Mannheimia</taxon>
    </lineage>
</organism>
<feature type="signal peptide" evidence="1">
    <location>
        <begin position="1"/>
        <end position="23"/>
    </location>
</feature>
<sequence length="37" mass="4003">MKTLFKKSVFGLALFGLANVALADAQSVADYNAVWNK</sequence>